<proteinExistence type="predicted"/>
<evidence type="ECO:0000256" key="1">
    <source>
        <dbReference type="SAM" id="MobiDB-lite"/>
    </source>
</evidence>
<dbReference type="PATRIC" id="fig|1360.105.peg.1582"/>
<dbReference type="InterPro" id="IPR038620">
    <property type="entry name" value="YdcP-like_sf"/>
</dbReference>
<evidence type="ECO:0000313" key="2">
    <source>
        <dbReference type="EMBL" id="KSU02654.1"/>
    </source>
</evidence>
<sequence>MSLKLSKVFEKENKLTEEIGDFEKALGKVLFLHAEPVMVFEDGEPNEETGEIKRYPTDKVDYYEVNVYSDAQDKQIVVKMPAEADFSGLEYEDEIKLTNRSINFWSDKEIVPTGNGQFRTNYFSGEKWNAEGIEKVGKSNSKPEQSPKPEAKNNEPKK</sequence>
<dbReference type="Pfam" id="PF06125">
    <property type="entry name" value="DUF961"/>
    <property type="match status" value="1"/>
</dbReference>
<reference evidence="3" key="1">
    <citation type="submission" date="2015-10" db="EMBL/GenBank/DDBJ databases">
        <title>Draft Genome Sequences of 11 Lactococcus lactis subspecies cremoris strains.</title>
        <authorList>
            <person name="Wels M."/>
            <person name="Backus L."/>
            <person name="Boekhorst J."/>
            <person name="Dijkstra A."/>
            <person name="Beerthuizen M."/>
            <person name="Kelly W."/>
            <person name="Siezen R."/>
            <person name="Bachmann H."/>
            <person name="Van Hijum S."/>
        </authorList>
    </citation>
    <scope>NUCLEOTIDE SEQUENCE [LARGE SCALE GENOMIC DNA]</scope>
    <source>
        <strain evidence="3">KF282</strain>
    </source>
</reference>
<evidence type="ECO:0008006" key="4">
    <source>
        <dbReference type="Google" id="ProtNLM"/>
    </source>
</evidence>
<comment type="caution">
    <text evidence="2">The sequence shown here is derived from an EMBL/GenBank/DDBJ whole genome shotgun (WGS) entry which is preliminary data.</text>
</comment>
<dbReference type="Gene3D" id="2.40.50.390">
    <property type="entry name" value="Conjugative transposon protein, DUF961"/>
    <property type="match status" value="1"/>
</dbReference>
<organism evidence="2 3">
    <name type="scientific">Lactococcus lactis subsp. lactis</name>
    <name type="common">Streptococcus lactis</name>
    <dbReference type="NCBI Taxonomy" id="1360"/>
    <lineage>
        <taxon>Bacteria</taxon>
        <taxon>Bacillati</taxon>
        <taxon>Bacillota</taxon>
        <taxon>Bacilli</taxon>
        <taxon>Lactobacillales</taxon>
        <taxon>Streptococcaceae</taxon>
        <taxon>Lactococcus</taxon>
    </lineage>
</organism>
<evidence type="ECO:0000313" key="3">
    <source>
        <dbReference type="Proteomes" id="UP000053058"/>
    </source>
</evidence>
<dbReference type="AlphaFoldDB" id="A0A0V8CMT3"/>
<feature type="compositionally biased region" description="Basic and acidic residues" evidence="1">
    <location>
        <begin position="145"/>
        <end position="158"/>
    </location>
</feature>
<name>A0A0V8CMT3_LACLL</name>
<feature type="region of interest" description="Disordered" evidence="1">
    <location>
        <begin position="133"/>
        <end position="158"/>
    </location>
</feature>
<protein>
    <recommendedName>
        <fullName evidence="4">DUF961 domain-containing protein</fullName>
    </recommendedName>
</protein>
<dbReference type="RefSeq" id="WP_058220104.1">
    <property type="nucleotide sequence ID" value="NZ_LKLN01000079.1"/>
</dbReference>
<dbReference type="EMBL" id="LKLN01000079">
    <property type="protein sequence ID" value="KSU02654.1"/>
    <property type="molecule type" value="Genomic_DNA"/>
</dbReference>
<dbReference type="Proteomes" id="UP000053058">
    <property type="component" value="Unassembled WGS sequence"/>
</dbReference>
<dbReference type="InterPro" id="IPR010365">
    <property type="entry name" value="DUF961"/>
</dbReference>
<accession>A0A0V8CMT3</accession>
<gene>
    <name evidence="2" type="ORF">KF282_2308</name>
</gene>